<sequence length="74" mass="8197">MENAAYCVTVVQQVIGLIVEYAVSGRISAVIGGRGLGPLRTMQRRMAWSTCVHNAVSQISRRNPRKRQMAINKP</sequence>
<evidence type="ECO:0000313" key="2">
    <source>
        <dbReference type="Proteomes" id="UP001164250"/>
    </source>
</evidence>
<name>A0ACC1AUK5_9ROSI</name>
<dbReference type="EMBL" id="CM047904">
    <property type="protein sequence ID" value="KAJ0090285.1"/>
    <property type="molecule type" value="Genomic_DNA"/>
</dbReference>
<comment type="caution">
    <text evidence="1">The sequence shown here is derived from an EMBL/GenBank/DDBJ whole genome shotgun (WGS) entry which is preliminary data.</text>
</comment>
<keyword evidence="2" id="KW-1185">Reference proteome</keyword>
<gene>
    <name evidence="1" type="ORF">Patl1_13689</name>
</gene>
<reference evidence="2" key="1">
    <citation type="journal article" date="2023" name="G3 (Bethesda)">
        <title>Genome assembly and association tests identify interacting loci associated with vigor, precocity, and sex in interspecific pistachio rootstocks.</title>
        <authorList>
            <person name="Palmer W."/>
            <person name="Jacygrad E."/>
            <person name="Sagayaradj S."/>
            <person name="Cavanaugh K."/>
            <person name="Han R."/>
            <person name="Bertier L."/>
            <person name="Beede B."/>
            <person name="Kafkas S."/>
            <person name="Golino D."/>
            <person name="Preece J."/>
            <person name="Michelmore R."/>
        </authorList>
    </citation>
    <scope>NUCLEOTIDE SEQUENCE [LARGE SCALE GENOMIC DNA]</scope>
</reference>
<dbReference type="Proteomes" id="UP001164250">
    <property type="component" value="Chromosome 8"/>
</dbReference>
<proteinExistence type="predicted"/>
<accession>A0ACC1AUK5</accession>
<evidence type="ECO:0000313" key="1">
    <source>
        <dbReference type="EMBL" id="KAJ0090285.1"/>
    </source>
</evidence>
<organism evidence="1 2">
    <name type="scientific">Pistacia atlantica</name>
    <dbReference type="NCBI Taxonomy" id="434234"/>
    <lineage>
        <taxon>Eukaryota</taxon>
        <taxon>Viridiplantae</taxon>
        <taxon>Streptophyta</taxon>
        <taxon>Embryophyta</taxon>
        <taxon>Tracheophyta</taxon>
        <taxon>Spermatophyta</taxon>
        <taxon>Magnoliopsida</taxon>
        <taxon>eudicotyledons</taxon>
        <taxon>Gunneridae</taxon>
        <taxon>Pentapetalae</taxon>
        <taxon>rosids</taxon>
        <taxon>malvids</taxon>
        <taxon>Sapindales</taxon>
        <taxon>Anacardiaceae</taxon>
        <taxon>Pistacia</taxon>
    </lineage>
</organism>
<protein>
    <submittedName>
        <fullName evidence="1">Uncharacterized protein</fullName>
    </submittedName>
</protein>